<name>A0AAW0T339_SCYPA</name>
<dbReference type="AlphaFoldDB" id="A0AAW0T339"/>
<feature type="transmembrane region" description="Helical" evidence="1">
    <location>
        <begin position="322"/>
        <end position="343"/>
    </location>
</feature>
<keyword evidence="1" id="KW-0472">Membrane</keyword>
<proteinExistence type="predicted"/>
<dbReference type="EMBL" id="JARAKH010000040">
    <property type="protein sequence ID" value="KAK8381648.1"/>
    <property type="molecule type" value="Genomic_DNA"/>
</dbReference>
<gene>
    <name evidence="2" type="ORF">O3P69_018630</name>
</gene>
<keyword evidence="1" id="KW-0812">Transmembrane</keyword>
<feature type="transmembrane region" description="Helical" evidence="1">
    <location>
        <begin position="77"/>
        <end position="96"/>
    </location>
</feature>
<keyword evidence="1" id="KW-1133">Transmembrane helix</keyword>
<evidence type="ECO:0000313" key="2">
    <source>
        <dbReference type="EMBL" id="KAK8381648.1"/>
    </source>
</evidence>
<reference evidence="2 3" key="1">
    <citation type="submission" date="2023-03" db="EMBL/GenBank/DDBJ databases">
        <title>High-quality genome of Scylla paramamosain provides insights in environmental adaptation.</title>
        <authorList>
            <person name="Zhang L."/>
        </authorList>
    </citation>
    <scope>NUCLEOTIDE SEQUENCE [LARGE SCALE GENOMIC DNA]</scope>
    <source>
        <strain evidence="2">LZ_2023a</strain>
        <tissue evidence="2">Muscle</tissue>
    </source>
</reference>
<feature type="transmembrane region" description="Helical" evidence="1">
    <location>
        <begin position="379"/>
        <end position="397"/>
    </location>
</feature>
<organism evidence="2 3">
    <name type="scientific">Scylla paramamosain</name>
    <name type="common">Mud crab</name>
    <dbReference type="NCBI Taxonomy" id="85552"/>
    <lineage>
        <taxon>Eukaryota</taxon>
        <taxon>Metazoa</taxon>
        <taxon>Ecdysozoa</taxon>
        <taxon>Arthropoda</taxon>
        <taxon>Crustacea</taxon>
        <taxon>Multicrustacea</taxon>
        <taxon>Malacostraca</taxon>
        <taxon>Eumalacostraca</taxon>
        <taxon>Eucarida</taxon>
        <taxon>Decapoda</taxon>
        <taxon>Pleocyemata</taxon>
        <taxon>Brachyura</taxon>
        <taxon>Eubrachyura</taxon>
        <taxon>Portunoidea</taxon>
        <taxon>Portunidae</taxon>
        <taxon>Portuninae</taxon>
        <taxon>Scylla</taxon>
    </lineage>
</organism>
<feature type="transmembrane region" description="Helical" evidence="1">
    <location>
        <begin position="42"/>
        <end position="65"/>
    </location>
</feature>
<evidence type="ECO:0000256" key="1">
    <source>
        <dbReference type="SAM" id="Phobius"/>
    </source>
</evidence>
<comment type="caution">
    <text evidence="2">The sequence shown here is derived from an EMBL/GenBank/DDBJ whole genome shotgun (WGS) entry which is preliminary data.</text>
</comment>
<protein>
    <submittedName>
        <fullName evidence="2">Uncharacterized protein</fullName>
    </submittedName>
</protein>
<evidence type="ECO:0000313" key="3">
    <source>
        <dbReference type="Proteomes" id="UP001487740"/>
    </source>
</evidence>
<keyword evidence="3" id="KW-1185">Reference proteome</keyword>
<feature type="transmembrane region" description="Helical" evidence="1">
    <location>
        <begin position="127"/>
        <end position="144"/>
    </location>
</feature>
<accession>A0AAW0T339</accession>
<sequence length="412" mass="46338">MLPQDTSGLLPWRMTVPLLQVFGCFPYKLCATSGPPVFSLPLLLWCIFVHMYLTCGSCMGLTKIFGTYSAPDLGTVFFMYGIAVLMAILTLTPFFMMMRSSKLTALLHDMSRIVVVPREYKIRPKNLIIMLTIVIFMVFATWFSNCVLKFEFHETVLVFIWNISCNLSIFMPDSCFSSLLDLLTRYLLLATESKVAAVSKVIGPDDSFSREDDAEEALLALRDLESLILEVSTASFSVQDSKDHSITLLDDATPCRLFSNLLLQFTCISNITNVHARIIPSSQVTEWLETLKQCFFPIITMFLLLGVLLAIVFPYAILKGKYMGGITVVFVFFSFYIMGQYCYLGQTFTDKVSGVMARLSPLLTFNMCGWYTLSYSSFLGLMNTVMTYLVIVFQIGGSDISEFSSPRNQPSS</sequence>
<feature type="transmembrane region" description="Helical" evidence="1">
    <location>
        <begin position="294"/>
        <end position="316"/>
    </location>
</feature>
<dbReference type="Proteomes" id="UP001487740">
    <property type="component" value="Unassembled WGS sequence"/>
</dbReference>